<evidence type="ECO:0000313" key="1">
    <source>
        <dbReference type="EMBL" id="KAH8014930.1"/>
    </source>
</evidence>
<keyword evidence="2" id="KW-1185">Reference proteome</keyword>
<comment type="caution">
    <text evidence="1">The sequence shown here is derived from an EMBL/GenBank/DDBJ whole genome shotgun (WGS) entry which is preliminary data.</text>
</comment>
<accession>A0ACB8G601</accession>
<reference evidence="1" key="1">
    <citation type="submission" date="2021-08" db="EMBL/GenBank/DDBJ databases">
        <title>The first chromosome-level gecko genome reveals the dynamic sex chromosomes of Neotropical dwarf geckos (Sphaerodactylidae: Sphaerodactylus).</title>
        <authorList>
            <person name="Pinto B.J."/>
            <person name="Keating S.E."/>
            <person name="Gamble T."/>
        </authorList>
    </citation>
    <scope>NUCLEOTIDE SEQUENCE</scope>
    <source>
        <strain evidence="1">TG3544</strain>
    </source>
</reference>
<evidence type="ECO:0000313" key="2">
    <source>
        <dbReference type="Proteomes" id="UP000827872"/>
    </source>
</evidence>
<protein>
    <submittedName>
        <fullName evidence="1">Uncharacterized protein</fullName>
    </submittedName>
</protein>
<proteinExistence type="predicted"/>
<dbReference type="EMBL" id="CM037615">
    <property type="protein sequence ID" value="KAH8014930.1"/>
    <property type="molecule type" value="Genomic_DNA"/>
</dbReference>
<dbReference type="Proteomes" id="UP000827872">
    <property type="component" value="Linkage Group LG02"/>
</dbReference>
<sequence>MYEAYTKVDDLPNPTGHEDRLECGVGLILSTEKALISWQPINNWIITARFAHGHAKATVVQVYAPTDSADDEVKNEFGSKTSLLTFQIMT</sequence>
<organism evidence="1 2">
    <name type="scientific">Sphaerodactylus townsendi</name>
    <dbReference type="NCBI Taxonomy" id="933632"/>
    <lineage>
        <taxon>Eukaryota</taxon>
        <taxon>Metazoa</taxon>
        <taxon>Chordata</taxon>
        <taxon>Craniata</taxon>
        <taxon>Vertebrata</taxon>
        <taxon>Euteleostomi</taxon>
        <taxon>Lepidosauria</taxon>
        <taxon>Squamata</taxon>
        <taxon>Bifurcata</taxon>
        <taxon>Gekkota</taxon>
        <taxon>Sphaerodactylidae</taxon>
        <taxon>Sphaerodactylus</taxon>
    </lineage>
</organism>
<name>A0ACB8G601_9SAUR</name>
<gene>
    <name evidence="1" type="ORF">K3G42_032542</name>
</gene>